<dbReference type="GeneID" id="20343555"/>
<reference evidence="3" key="5">
    <citation type="submission" date="2018-04" db="UniProtKB">
        <authorList>
            <consortium name="EnsemblFungi"/>
        </authorList>
    </citation>
    <scope>IDENTIFICATION</scope>
    <source>
        <strain evidence="3">R3-111a-1</strain>
    </source>
</reference>
<feature type="region of interest" description="Disordered" evidence="1">
    <location>
        <begin position="36"/>
        <end position="66"/>
    </location>
</feature>
<dbReference type="VEuPathDB" id="FungiDB:GGTG_03097"/>
<evidence type="ECO:0000313" key="3">
    <source>
        <dbReference type="EnsemblFungi" id="EJT77994"/>
    </source>
</evidence>
<reference evidence="2" key="3">
    <citation type="submission" date="2010-09" db="EMBL/GenBank/DDBJ databases">
        <title>Annotation of Gaeumannomyces graminis var. tritici R3-111a-1.</title>
        <authorList>
            <consortium name="The Broad Institute Genome Sequencing Platform"/>
            <person name="Ma L.-J."/>
            <person name="Dead R."/>
            <person name="Young S.K."/>
            <person name="Zeng Q."/>
            <person name="Gargeya S."/>
            <person name="Fitzgerald M."/>
            <person name="Haas B."/>
            <person name="Abouelleil A."/>
            <person name="Alvarado L."/>
            <person name="Arachchi H.M."/>
            <person name="Berlin A."/>
            <person name="Brown A."/>
            <person name="Chapman S.B."/>
            <person name="Chen Z."/>
            <person name="Dunbar C."/>
            <person name="Freedman E."/>
            <person name="Gearin G."/>
            <person name="Gellesch M."/>
            <person name="Goldberg J."/>
            <person name="Griggs A."/>
            <person name="Gujja S."/>
            <person name="Heiman D."/>
            <person name="Howarth C."/>
            <person name="Larson L."/>
            <person name="Lui A."/>
            <person name="MacDonald P.J.P."/>
            <person name="Mehta T."/>
            <person name="Montmayeur A."/>
            <person name="Murphy C."/>
            <person name="Neiman D."/>
            <person name="Pearson M."/>
            <person name="Priest M."/>
            <person name="Roberts A."/>
            <person name="Saif S."/>
            <person name="Shea T."/>
            <person name="Shenoy N."/>
            <person name="Sisk P."/>
            <person name="Stolte C."/>
            <person name="Sykes S."/>
            <person name="Yandava C."/>
            <person name="Wortman J."/>
            <person name="Nusbaum C."/>
            <person name="Birren B."/>
        </authorList>
    </citation>
    <scope>NUCLEOTIDE SEQUENCE</scope>
    <source>
        <strain evidence="2">R3-111a-1</strain>
    </source>
</reference>
<protein>
    <submittedName>
        <fullName evidence="2 3">Uncharacterized protein</fullName>
    </submittedName>
</protein>
<dbReference type="EMBL" id="GL385396">
    <property type="protein sequence ID" value="EJT77994.1"/>
    <property type="molecule type" value="Genomic_DNA"/>
</dbReference>
<reference evidence="2" key="2">
    <citation type="submission" date="2010-07" db="EMBL/GenBank/DDBJ databases">
        <authorList>
            <consortium name="The Broad Institute Genome Sequencing Platform"/>
            <consortium name="Broad Institute Genome Sequencing Center for Infectious Disease"/>
            <person name="Ma L.-J."/>
            <person name="Dead R."/>
            <person name="Young S."/>
            <person name="Zeng Q."/>
            <person name="Koehrsen M."/>
            <person name="Alvarado L."/>
            <person name="Berlin A."/>
            <person name="Chapman S.B."/>
            <person name="Chen Z."/>
            <person name="Freedman E."/>
            <person name="Gellesch M."/>
            <person name="Goldberg J."/>
            <person name="Griggs A."/>
            <person name="Gujja S."/>
            <person name="Heilman E.R."/>
            <person name="Heiman D."/>
            <person name="Hepburn T."/>
            <person name="Howarth C."/>
            <person name="Jen D."/>
            <person name="Larson L."/>
            <person name="Mehta T."/>
            <person name="Neiman D."/>
            <person name="Pearson M."/>
            <person name="Roberts A."/>
            <person name="Saif S."/>
            <person name="Shea T."/>
            <person name="Shenoy N."/>
            <person name="Sisk P."/>
            <person name="Stolte C."/>
            <person name="Sykes S."/>
            <person name="Walk T."/>
            <person name="White J."/>
            <person name="Yandava C."/>
            <person name="Haas B."/>
            <person name="Nusbaum C."/>
            <person name="Birren B."/>
        </authorList>
    </citation>
    <scope>NUCLEOTIDE SEQUENCE</scope>
    <source>
        <strain evidence="2">R3-111a-1</strain>
    </source>
</reference>
<dbReference type="HOGENOM" id="CLU_2372921_0_0_1"/>
<dbReference type="RefSeq" id="XP_009219139.1">
    <property type="nucleotide sequence ID" value="XM_009220875.1"/>
</dbReference>
<dbReference type="EnsemblFungi" id="EJT77994">
    <property type="protein sequence ID" value="EJT77994"/>
    <property type="gene ID" value="GGTG_03097"/>
</dbReference>
<keyword evidence="4" id="KW-1185">Reference proteome</keyword>
<organism evidence="2">
    <name type="scientific">Gaeumannomyces tritici (strain R3-111a-1)</name>
    <name type="common">Wheat and barley take-all root rot fungus</name>
    <name type="synonym">Gaeumannomyces graminis var. tritici</name>
    <dbReference type="NCBI Taxonomy" id="644352"/>
    <lineage>
        <taxon>Eukaryota</taxon>
        <taxon>Fungi</taxon>
        <taxon>Dikarya</taxon>
        <taxon>Ascomycota</taxon>
        <taxon>Pezizomycotina</taxon>
        <taxon>Sordariomycetes</taxon>
        <taxon>Sordariomycetidae</taxon>
        <taxon>Magnaporthales</taxon>
        <taxon>Magnaporthaceae</taxon>
        <taxon>Gaeumannomyces</taxon>
    </lineage>
</organism>
<name>J3NP91_GAET3</name>
<evidence type="ECO:0000256" key="1">
    <source>
        <dbReference type="SAM" id="MobiDB-lite"/>
    </source>
</evidence>
<accession>J3NP91</accession>
<sequence length="95" mass="10132">MRNAPCWSRSDSYSAAHTLLCRFAQGRGKADRRLLVGHRSFSPPNSIPMDGASRARRAFPPRGGSKARTAAAKAEINVAQLALKRSASSILGPLG</sequence>
<reference evidence="3" key="4">
    <citation type="journal article" date="2015" name="G3 (Bethesda)">
        <title>Genome sequences of three phytopathogenic species of the Magnaporthaceae family of fungi.</title>
        <authorList>
            <person name="Okagaki L.H."/>
            <person name="Nunes C.C."/>
            <person name="Sailsbery J."/>
            <person name="Clay B."/>
            <person name="Brown D."/>
            <person name="John T."/>
            <person name="Oh Y."/>
            <person name="Young N."/>
            <person name="Fitzgerald M."/>
            <person name="Haas B.J."/>
            <person name="Zeng Q."/>
            <person name="Young S."/>
            <person name="Adiconis X."/>
            <person name="Fan L."/>
            <person name="Levin J.Z."/>
            <person name="Mitchell T.K."/>
            <person name="Okubara P.A."/>
            <person name="Farman M.L."/>
            <person name="Kohn L.M."/>
            <person name="Birren B."/>
            <person name="Ma L.-J."/>
            <person name="Dean R.A."/>
        </authorList>
    </citation>
    <scope>NUCLEOTIDE SEQUENCE</scope>
    <source>
        <strain evidence="3">R3-111a-1</strain>
    </source>
</reference>
<gene>
    <name evidence="3" type="primary">20343555</name>
    <name evidence="2" type="ORF">GGTG_03097</name>
</gene>
<evidence type="ECO:0000313" key="2">
    <source>
        <dbReference type="EMBL" id="EJT77994.1"/>
    </source>
</evidence>
<dbReference type="Proteomes" id="UP000006039">
    <property type="component" value="Unassembled WGS sequence"/>
</dbReference>
<reference evidence="4" key="1">
    <citation type="submission" date="2010-07" db="EMBL/GenBank/DDBJ databases">
        <title>The genome sequence of Gaeumannomyces graminis var. tritici strain R3-111a-1.</title>
        <authorList>
            <consortium name="The Broad Institute Genome Sequencing Platform"/>
            <person name="Ma L.-J."/>
            <person name="Dead R."/>
            <person name="Young S."/>
            <person name="Zeng Q."/>
            <person name="Koehrsen M."/>
            <person name="Alvarado L."/>
            <person name="Berlin A."/>
            <person name="Chapman S.B."/>
            <person name="Chen Z."/>
            <person name="Freedman E."/>
            <person name="Gellesch M."/>
            <person name="Goldberg J."/>
            <person name="Griggs A."/>
            <person name="Gujja S."/>
            <person name="Heilman E.R."/>
            <person name="Heiman D."/>
            <person name="Hepburn T."/>
            <person name="Howarth C."/>
            <person name="Jen D."/>
            <person name="Larson L."/>
            <person name="Mehta T."/>
            <person name="Neiman D."/>
            <person name="Pearson M."/>
            <person name="Roberts A."/>
            <person name="Saif S."/>
            <person name="Shea T."/>
            <person name="Shenoy N."/>
            <person name="Sisk P."/>
            <person name="Stolte C."/>
            <person name="Sykes S."/>
            <person name="Walk T."/>
            <person name="White J."/>
            <person name="Yandava C."/>
            <person name="Haas B."/>
            <person name="Nusbaum C."/>
            <person name="Birren B."/>
        </authorList>
    </citation>
    <scope>NUCLEOTIDE SEQUENCE [LARGE SCALE GENOMIC DNA]</scope>
    <source>
        <strain evidence="4">R3-111a-1</strain>
    </source>
</reference>
<evidence type="ECO:0000313" key="4">
    <source>
        <dbReference type="Proteomes" id="UP000006039"/>
    </source>
</evidence>
<dbReference type="AlphaFoldDB" id="J3NP91"/>
<proteinExistence type="predicted"/>